<evidence type="ECO:0000313" key="2">
    <source>
        <dbReference type="EMBL" id="RAI58125.1"/>
    </source>
</evidence>
<evidence type="ECO:0000256" key="1">
    <source>
        <dbReference type="SAM" id="SignalP"/>
    </source>
</evidence>
<comment type="caution">
    <text evidence="2">The sequence shown here is derived from an EMBL/GenBank/DDBJ whole genome shotgun (WGS) entry which is preliminary data.</text>
</comment>
<keyword evidence="1" id="KW-0732">Signal</keyword>
<evidence type="ECO:0008006" key="4">
    <source>
        <dbReference type="Google" id="ProtNLM"/>
    </source>
</evidence>
<dbReference type="EMBL" id="QLIX01000011">
    <property type="protein sequence ID" value="RAI58125.1"/>
    <property type="molecule type" value="Genomic_DNA"/>
</dbReference>
<sequence length="86" mass="9862">MTRFTLRSALLATTLLALPLLAPSPARAWWGPGGWHPGPVWVVPRPVRLPPPLLVVPAPVYRPIYRPIWVPPHFDRYGYWVPGHWR</sequence>
<feature type="chain" id="PRO_5016308603" description="YXWGXW repeat-containing protein" evidence="1">
    <location>
        <begin position="29"/>
        <end position="86"/>
    </location>
</feature>
<accession>A0A327M6Q7</accession>
<proteinExistence type="predicted"/>
<keyword evidence="3" id="KW-1185">Reference proteome</keyword>
<feature type="signal peptide" evidence="1">
    <location>
        <begin position="1"/>
        <end position="28"/>
    </location>
</feature>
<name>A0A327M6Q7_9PROT</name>
<dbReference type="RefSeq" id="WP_111470759.1">
    <property type="nucleotide sequence ID" value="NZ_QLIX01000011.1"/>
</dbReference>
<organism evidence="2 3">
    <name type="scientific">Roseicella frigidaeris</name>
    <dbReference type="NCBI Taxonomy" id="2230885"/>
    <lineage>
        <taxon>Bacteria</taxon>
        <taxon>Pseudomonadati</taxon>
        <taxon>Pseudomonadota</taxon>
        <taxon>Alphaproteobacteria</taxon>
        <taxon>Acetobacterales</taxon>
        <taxon>Roseomonadaceae</taxon>
        <taxon>Roseicella</taxon>
    </lineage>
</organism>
<evidence type="ECO:0000313" key="3">
    <source>
        <dbReference type="Proteomes" id="UP000249065"/>
    </source>
</evidence>
<protein>
    <recommendedName>
        <fullName evidence="4">YXWGXW repeat-containing protein</fullName>
    </recommendedName>
</protein>
<reference evidence="3" key="1">
    <citation type="submission" date="2018-06" db="EMBL/GenBank/DDBJ databases">
        <authorList>
            <person name="Khan S.A."/>
        </authorList>
    </citation>
    <scope>NUCLEOTIDE SEQUENCE [LARGE SCALE GENOMIC DNA]</scope>
    <source>
        <strain evidence="3">DB-1506</strain>
    </source>
</reference>
<dbReference type="AlphaFoldDB" id="A0A327M6Q7"/>
<dbReference type="Proteomes" id="UP000249065">
    <property type="component" value="Unassembled WGS sequence"/>
</dbReference>
<gene>
    <name evidence="2" type="ORF">DOO78_15455</name>
</gene>